<evidence type="ECO:0000256" key="1">
    <source>
        <dbReference type="SAM" id="Phobius"/>
    </source>
</evidence>
<name>A0A6C0HP75_9ZZZZ</name>
<dbReference type="AlphaFoldDB" id="A0A6C0HP75"/>
<sequence length="58" mass="6312">MNTANIVLCVFYWIIFVIAVFVHMKSSYSFGGGAIICLVYGLTMGAFIATIYSFGSMA</sequence>
<dbReference type="EMBL" id="MN739990">
    <property type="protein sequence ID" value="QHT81753.1"/>
    <property type="molecule type" value="Genomic_DNA"/>
</dbReference>
<feature type="transmembrane region" description="Helical" evidence="1">
    <location>
        <begin position="30"/>
        <end position="54"/>
    </location>
</feature>
<evidence type="ECO:0000313" key="2">
    <source>
        <dbReference type="EMBL" id="QHT81753.1"/>
    </source>
</evidence>
<feature type="transmembrane region" description="Helical" evidence="1">
    <location>
        <begin position="7"/>
        <end position="24"/>
    </location>
</feature>
<keyword evidence="1" id="KW-1133">Transmembrane helix</keyword>
<reference evidence="2" key="1">
    <citation type="journal article" date="2020" name="Nature">
        <title>Giant virus diversity and host interactions through global metagenomics.</title>
        <authorList>
            <person name="Schulz F."/>
            <person name="Roux S."/>
            <person name="Paez-Espino D."/>
            <person name="Jungbluth S."/>
            <person name="Walsh D.A."/>
            <person name="Denef V.J."/>
            <person name="McMahon K.D."/>
            <person name="Konstantinidis K.T."/>
            <person name="Eloe-Fadrosh E.A."/>
            <person name="Kyrpides N.C."/>
            <person name="Woyke T."/>
        </authorList>
    </citation>
    <scope>NUCLEOTIDE SEQUENCE</scope>
    <source>
        <strain evidence="2">GVMAG-M-3300023184-13</strain>
    </source>
</reference>
<accession>A0A6C0HP75</accession>
<keyword evidence="1" id="KW-0812">Transmembrane</keyword>
<protein>
    <submittedName>
        <fullName evidence="2">Uncharacterized protein</fullName>
    </submittedName>
</protein>
<proteinExistence type="predicted"/>
<keyword evidence="1" id="KW-0472">Membrane</keyword>
<organism evidence="2">
    <name type="scientific">viral metagenome</name>
    <dbReference type="NCBI Taxonomy" id="1070528"/>
    <lineage>
        <taxon>unclassified sequences</taxon>
        <taxon>metagenomes</taxon>
        <taxon>organismal metagenomes</taxon>
    </lineage>
</organism>